<dbReference type="InterPro" id="IPR016032">
    <property type="entry name" value="Sig_transdc_resp-reg_C-effctor"/>
</dbReference>
<sequence length="340" mass="37802">MSEKDVCAYREAVYAGRYESAEIAARLGLTPEEAEQIKENLLAVRLLSTLRGEQGGLVPVSPEAASADLVGPAEQQIRELQQSVSKARDGLLALLPDYFESRRRRNRTEAFDVITDLDALEALMEDYGTRCRHEVLSVQPGGPRPSHLLDGARRRALERLDRGLRIQHLYQHTVRGDLVTSAYIRAVCAAGAEVRTTDQLIDRMVIYDREAVFLPEQGVEGRTPGAILVREPTLVTFLCKLYDHLWTRASVFNPDVAEAEDAAHVADDVKRSMIKLMAQGHKDEMVARRLGMSVRTCRRHISEIMEDLDSASRFQAGVNVVLSGMLDEATSSGPRDPARP</sequence>
<dbReference type="RefSeq" id="WP_266600686.1">
    <property type="nucleotide sequence ID" value="NZ_JAPHNL010000190.1"/>
</dbReference>
<dbReference type="InterPro" id="IPR036388">
    <property type="entry name" value="WH-like_DNA-bd_sf"/>
</dbReference>
<dbReference type="Proteomes" id="UP001163064">
    <property type="component" value="Unassembled WGS sequence"/>
</dbReference>
<proteinExistence type="predicted"/>
<protein>
    <recommendedName>
        <fullName evidence="3">HTH luxR-type domain-containing protein</fullName>
    </recommendedName>
</protein>
<dbReference type="PANTHER" id="PTHR34293:SF1">
    <property type="entry name" value="HTH-TYPE TRANSCRIPTIONAL REGULATOR TRMBL2"/>
    <property type="match status" value="1"/>
</dbReference>
<dbReference type="PANTHER" id="PTHR34293">
    <property type="entry name" value="HTH-TYPE TRANSCRIPTIONAL REGULATOR TRMBL2"/>
    <property type="match status" value="1"/>
</dbReference>
<keyword evidence="2" id="KW-1185">Reference proteome</keyword>
<evidence type="ECO:0000313" key="2">
    <source>
        <dbReference type="Proteomes" id="UP001163064"/>
    </source>
</evidence>
<dbReference type="Gene3D" id="1.10.10.10">
    <property type="entry name" value="Winged helix-like DNA-binding domain superfamily/Winged helix DNA-binding domain"/>
    <property type="match status" value="1"/>
</dbReference>
<evidence type="ECO:0000313" key="1">
    <source>
        <dbReference type="EMBL" id="MCX3061378.1"/>
    </source>
</evidence>
<dbReference type="InterPro" id="IPR051797">
    <property type="entry name" value="TrmB-like"/>
</dbReference>
<name>A0ABT3TZH3_9ACTN</name>
<comment type="caution">
    <text evidence="1">The sequence shown here is derived from an EMBL/GenBank/DDBJ whole genome shotgun (WGS) entry which is preliminary data.</text>
</comment>
<dbReference type="SUPFAM" id="SSF46894">
    <property type="entry name" value="C-terminal effector domain of the bipartite response regulators"/>
    <property type="match status" value="1"/>
</dbReference>
<reference evidence="1" key="1">
    <citation type="submission" date="2022-10" db="EMBL/GenBank/DDBJ databases">
        <title>Streptomyces beihaiensis sp. nov., a chitin degrading actinobacterium, isolated from shrimp pond soil.</title>
        <authorList>
            <person name="Xie J."/>
            <person name="Shen N."/>
        </authorList>
    </citation>
    <scope>NUCLEOTIDE SEQUENCE</scope>
    <source>
        <strain evidence="1">GXMU-J5</strain>
    </source>
</reference>
<gene>
    <name evidence="1" type="ORF">OFY01_16755</name>
</gene>
<accession>A0ABT3TZH3</accession>
<dbReference type="EMBL" id="JAPHNL010000190">
    <property type="protein sequence ID" value="MCX3061378.1"/>
    <property type="molecule type" value="Genomic_DNA"/>
</dbReference>
<organism evidence="1 2">
    <name type="scientific">Streptomyces beihaiensis</name>
    <dbReference type="NCBI Taxonomy" id="2984495"/>
    <lineage>
        <taxon>Bacteria</taxon>
        <taxon>Bacillati</taxon>
        <taxon>Actinomycetota</taxon>
        <taxon>Actinomycetes</taxon>
        <taxon>Kitasatosporales</taxon>
        <taxon>Streptomycetaceae</taxon>
        <taxon>Streptomyces</taxon>
    </lineage>
</organism>
<evidence type="ECO:0008006" key="3">
    <source>
        <dbReference type="Google" id="ProtNLM"/>
    </source>
</evidence>